<dbReference type="AlphaFoldDB" id="A0AAW3ZV30"/>
<evidence type="ECO:0000313" key="2">
    <source>
        <dbReference type="EMBL" id="MBD8528172.1"/>
    </source>
</evidence>
<sequence>MTTSAFKPILALIAAASLATAAWWLWWRIPEPQYSEQRHVSYRYLISNASNRATEGAKLWVIAPLASTAQQKLLNLTVDAPYELVSDSSGNQVIEIDVPLLPPYGQREVVVSAELKVELSPNRWRAEDNPAWLAPAPGIDSEHKEIVEIARGLRADDSLATIEAIEAWVAANLRASNYDATNQGALWALHQKRGDCSEFAYLAAAMARALGLPARPVDGWIVNESGVLEAAGFHTWAEVWDGKTWRILDAHSKSESVPARTYVGFRIHPADVSSLSASFTRFKFEGDLSVRMQ</sequence>
<dbReference type="InterPro" id="IPR038765">
    <property type="entry name" value="Papain-like_cys_pep_sf"/>
</dbReference>
<evidence type="ECO:0000313" key="3">
    <source>
        <dbReference type="Proteomes" id="UP000613768"/>
    </source>
</evidence>
<gene>
    <name evidence="2" type="ORF">IFO71_20680</name>
</gene>
<protein>
    <submittedName>
        <fullName evidence="2">Transglutaminase domain-containing protein</fullName>
    </submittedName>
</protein>
<dbReference type="RefSeq" id="WP_192031590.1">
    <property type="nucleotide sequence ID" value="NZ_JACYTR010000090.1"/>
</dbReference>
<feature type="domain" description="Transglutaminase-like" evidence="1">
    <location>
        <begin position="188"/>
        <end position="252"/>
    </location>
</feature>
<dbReference type="Pfam" id="PF01841">
    <property type="entry name" value="Transglut_core"/>
    <property type="match status" value="1"/>
</dbReference>
<dbReference type="SMART" id="SM00460">
    <property type="entry name" value="TGc"/>
    <property type="match status" value="1"/>
</dbReference>
<dbReference type="SUPFAM" id="SSF54001">
    <property type="entry name" value="Cysteine proteinases"/>
    <property type="match status" value="1"/>
</dbReference>
<evidence type="ECO:0000259" key="1">
    <source>
        <dbReference type="SMART" id="SM00460"/>
    </source>
</evidence>
<accession>A0AAW3ZV30</accession>
<organism evidence="2 3">
    <name type="scientific">Pseudomarimonas arenosa</name>
    <dbReference type="NCBI Taxonomy" id="2774145"/>
    <lineage>
        <taxon>Bacteria</taxon>
        <taxon>Pseudomonadati</taxon>
        <taxon>Pseudomonadota</taxon>
        <taxon>Gammaproteobacteria</taxon>
        <taxon>Lysobacterales</taxon>
        <taxon>Lysobacteraceae</taxon>
        <taxon>Pseudomarimonas</taxon>
    </lineage>
</organism>
<keyword evidence="3" id="KW-1185">Reference proteome</keyword>
<reference evidence="2 3" key="1">
    <citation type="submission" date="2020-09" db="EMBL/GenBank/DDBJ databases">
        <title>Pseudoxanthomonas sp. CAU 1598 isolated from sand of Yaerae Beach.</title>
        <authorList>
            <person name="Kim W."/>
        </authorList>
    </citation>
    <scope>NUCLEOTIDE SEQUENCE [LARGE SCALE GENOMIC DNA]</scope>
    <source>
        <strain evidence="2 3">CAU 1598</strain>
    </source>
</reference>
<comment type="caution">
    <text evidence="2">The sequence shown here is derived from an EMBL/GenBank/DDBJ whole genome shotgun (WGS) entry which is preliminary data.</text>
</comment>
<dbReference type="EMBL" id="JACYTR010000090">
    <property type="protein sequence ID" value="MBD8528172.1"/>
    <property type="molecule type" value="Genomic_DNA"/>
</dbReference>
<dbReference type="InterPro" id="IPR002931">
    <property type="entry name" value="Transglutaminase-like"/>
</dbReference>
<dbReference type="PANTHER" id="PTHR33490">
    <property type="entry name" value="BLR5614 PROTEIN-RELATED"/>
    <property type="match status" value="1"/>
</dbReference>
<dbReference type="Proteomes" id="UP000613768">
    <property type="component" value="Unassembled WGS sequence"/>
</dbReference>
<dbReference type="Gene3D" id="3.10.620.30">
    <property type="match status" value="1"/>
</dbReference>
<name>A0AAW3ZV30_9GAMM</name>
<proteinExistence type="predicted"/>